<proteinExistence type="predicted"/>
<evidence type="ECO:0000313" key="2">
    <source>
        <dbReference type="EMBL" id="KAB1227951.1"/>
    </source>
</evidence>
<organism evidence="2 3">
    <name type="scientific">Morella rubra</name>
    <name type="common">Chinese bayberry</name>
    <dbReference type="NCBI Taxonomy" id="262757"/>
    <lineage>
        <taxon>Eukaryota</taxon>
        <taxon>Viridiplantae</taxon>
        <taxon>Streptophyta</taxon>
        <taxon>Embryophyta</taxon>
        <taxon>Tracheophyta</taxon>
        <taxon>Spermatophyta</taxon>
        <taxon>Magnoliopsida</taxon>
        <taxon>eudicotyledons</taxon>
        <taxon>Gunneridae</taxon>
        <taxon>Pentapetalae</taxon>
        <taxon>rosids</taxon>
        <taxon>fabids</taxon>
        <taxon>Fagales</taxon>
        <taxon>Myricaceae</taxon>
        <taxon>Morella</taxon>
    </lineage>
</organism>
<dbReference type="Proteomes" id="UP000516437">
    <property type="component" value="Chromosome 1"/>
</dbReference>
<dbReference type="EMBL" id="RXIC02000019">
    <property type="protein sequence ID" value="KAB1227951.1"/>
    <property type="molecule type" value="Genomic_DNA"/>
</dbReference>
<name>A0A6A1WRM9_9ROSI</name>
<comment type="caution">
    <text evidence="2">The sequence shown here is derived from an EMBL/GenBank/DDBJ whole genome shotgun (WGS) entry which is preliminary data.</text>
</comment>
<sequence>MILRQNRLVPLSNNLLEGLPLTNQKSVGGVPLSARSGNGDAPNLENKAEGKMNDYNENGSSKKDLRVSVATSSNFNDPQSSSTSKLATDETG</sequence>
<dbReference type="AlphaFoldDB" id="A0A6A1WRM9"/>
<feature type="compositionally biased region" description="Polar residues" evidence="1">
    <location>
        <begin position="69"/>
        <end position="86"/>
    </location>
</feature>
<protein>
    <submittedName>
        <fullName evidence="2">Uncharacterized protein</fullName>
    </submittedName>
</protein>
<keyword evidence="3" id="KW-1185">Reference proteome</keyword>
<evidence type="ECO:0000256" key="1">
    <source>
        <dbReference type="SAM" id="MobiDB-lite"/>
    </source>
</evidence>
<feature type="region of interest" description="Disordered" evidence="1">
    <location>
        <begin position="19"/>
        <end position="92"/>
    </location>
</feature>
<gene>
    <name evidence="2" type="ORF">CJ030_MR1G013831</name>
</gene>
<evidence type="ECO:0000313" key="3">
    <source>
        <dbReference type="Proteomes" id="UP000516437"/>
    </source>
</evidence>
<feature type="compositionally biased region" description="Basic and acidic residues" evidence="1">
    <location>
        <begin position="46"/>
        <end position="66"/>
    </location>
</feature>
<accession>A0A6A1WRM9</accession>
<reference evidence="2 3" key="1">
    <citation type="journal article" date="2019" name="Plant Biotechnol. J.">
        <title>The red bayberry genome and genetic basis of sex determination.</title>
        <authorList>
            <person name="Jia H.M."/>
            <person name="Jia H.J."/>
            <person name="Cai Q.L."/>
            <person name="Wang Y."/>
            <person name="Zhao H.B."/>
            <person name="Yang W.F."/>
            <person name="Wang G.Y."/>
            <person name="Li Y.H."/>
            <person name="Zhan D.L."/>
            <person name="Shen Y.T."/>
            <person name="Niu Q.F."/>
            <person name="Chang L."/>
            <person name="Qiu J."/>
            <person name="Zhao L."/>
            <person name="Xie H.B."/>
            <person name="Fu W.Y."/>
            <person name="Jin J."/>
            <person name="Li X.W."/>
            <person name="Jiao Y."/>
            <person name="Zhou C.C."/>
            <person name="Tu T."/>
            <person name="Chai C.Y."/>
            <person name="Gao J.L."/>
            <person name="Fan L.J."/>
            <person name="van de Weg E."/>
            <person name="Wang J.Y."/>
            <person name="Gao Z.S."/>
        </authorList>
    </citation>
    <scope>NUCLEOTIDE SEQUENCE [LARGE SCALE GENOMIC DNA]</scope>
    <source>
        <tissue evidence="2">Leaves</tissue>
    </source>
</reference>